<reference evidence="6" key="1">
    <citation type="submission" date="2020-11" db="EMBL/GenBank/DDBJ databases">
        <authorList>
            <person name="Tran Van P."/>
        </authorList>
    </citation>
    <scope>NUCLEOTIDE SEQUENCE</scope>
</reference>
<dbReference type="HAMAP" id="MF_03005">
    <property type="entry name" value="eIF3f"/>
    <property type="match status" value="1"/>
</dbReference>
<dbReference type="CDD" id="cd08064">
    <property type="entry name" value="MPN_eIF3f"/>
    <property type="match status" value="1"/>
</dbReference>
<sequence>MSMYTTVKVHPVVFFQIVDTYERRPENAQRVIGTLLGTAVERGAVEVTNCFCVPHSETGEEVALELDFAKDLYDLHQKVNPNEVIVGWFATGPEITDLDVLIHEYYSRECANPVHVTVDTTLSADQMDAKAFVSVPMGVPGRTAGTMFAPVPLEIVSSEGERVGLEVCSRTKIAPNTMVKVSGDLDEVVSQVSNLEVLLQTVIRYVDGVVSGTIPNPDNAIGRRFLSLVNGVPKMTPGEFEELLNNNVKDLLMVIYLAQLTKTQLSISEKLTTLTIGGPAGN</sequence>
<dbReference type="InterPro" id="IPR027531">
    <property type="entry name" value="eIF3f"/>
</dbReference>
<dbReference type="GO" id="GO:0031369">
    <property type="term" value="F:translation initiation factor binding"/>
    <property type="evidence" value="ECO:0007669"/>
    <property type="project" value="InterPro"/>
</dbReference>
<dbReference type="GO" id="GO:0001732">
    <property type="term" value="P:formation of cytoplasmic translation initiation complex"/>
    <property type="evidence" value="ECO:0007669"/>
    <property type="project" value="UniProtKB-UniRule"/>
</dbReference>
<proteinExistence type="inferred from homology"/>
<evidence type="ECO:0000259" key="5">
    <source>
        <dbReference type="PROSITE" id="PS50249"/>
    </source>
</evidence>
<dbReference type="Proteomes" id="UP000678499">
    <property type="component" value="Unassembled WGS sequence"/>
</dbReference>
<name>A0A7R9GA03_9CRUS</name>
<comment type="similarity">
    <text evidence="4">Belongs to the eIF-3 subunit F family.</text>
</comment>
<dbReference type="InterPro" id="IPR024969">
    <property type="entry name" value="EIF3F/CSN6-like_C"/>
</dbReference>
<keyword evidence="2 4" id="KW-0396">Initiation factor</keyword>
<dbReference type="Gene3D" id="3.40.140.10">
    <property type="entry name" value="Cytidine Deaminase, domain 2"/>
    <property type="match status" value="1"/>
</dbReference>
<comment type="function">
    <text evidence="4">Component of the eukaryotic translation initiation factor 3 (eIF-3) complex, which is involved in protein synthesis of a specialized repertoire of mRNAs and, together with other initiation factors, stimulates binding of mRNA and methionyl-tRNAi to the 40S ribosome. The eIF-3 complex specifically targets and initiates translation of a subset of mRNAs involved in cell proliferation.</text>
</comment>
<evidence type="ECO:0000313" key="7">
    <source>
        <dbReference type="Proteomes" id="UP000678499"/>
    </source>
</evidence>
<comment type="subunit">
    <text evidence="4">Component of the eukaryotic translation initiation factor 3 (eIF-3) complex.</text>
</comment>
<keyword evidence="7" id="KW-1185">Reference proteome</keyword>
<keyword evidence="1 4" id="KW-0963">Cytoplasm</keyword>
<dbReference type="PROSITE" id="PS50249">
    <property type="entry name" value="MPN"/>
    <property type="match status" value="1"/>
</dbReference>
<dbReference type="EMBL" id="OA882156">
    <property type="protein sequence ID" value="CAD7273337.1"/>
    <property type="molecule type" value="Genomic_DNA"/>
</dbReference>
<accession>A0A7R9GA03</accession>
<evidence type="ECO:0000256" key="3">
    <source>
        <dbReference type="ARBA" id="ARBA00022917"/>
    </source>
</evidence>
<dbReference type="EMBL" id="CAJPEX010000119">
    <property type="protein sequence ID" value="CAG0913489.1"/>
    <property type="molecule type" value="Genomic_DNA"/>
</dbReference>
<comment type="subcellular location">
    <subcellularLocation>
        <location evidence="4">Cytoplasm</location>
    </subcellularLocation>
</comment>
<dbReference type="GO" id="GO:0008237">
    <property type="term" value="F:metallopeptidase activity"/>
    <property type="evidence" value="ECO:0007669"/>
    <property type="project" value="InterPro"/>
</dbReference>
<keyword evidence="3 4" id="KW-0648">Protein biosynthesis</keyword>
<dbReference type="GO" id="GO:0071541">
    <property type="term" value="C:eukaryotic translation initiation factor 3 complex, eIF3m"/>
    <property type="evidence" value="ECO:0007669"/>
    <property type="project" value="TreeGrafter"/>
</dbReference>
<dbReference type="PANTHER" id="PTHR10540">
    <property type="entry name" value="EUKARYOTIC TRANSLATION INITIATION FACTOR 3 SUBUNIT F-RELATED"/>
    <property type="match status" value="1"/>
</dbReference>
<gene>
    <name evidence="6" type="ORF">NMOB1V02_LOCUS1230</name>
</gene>
<evidence type="ECO:0000313" key="6">
    <source>
        <dbReference type="EMBL" id="CAD7273337.1"/>
    </source>
</evidence>
<dbReference type="InterPro" id="IPR037518">
    <property type="entry name" value="MPN"/>
</dbReference>
<dbReference type="OrthoDB" id="25498at2759"/>
<dbReference type="GO" id="GO:0003743">
    <property type="term" value="F:translation initiation factor activity"/>
    <property type="evidence" value="ECO:0007669"/>
    <property type="project" value="UniProtKB-UniRule"/>
</dbReference>
<dbReference type="SMART" id="SM00232">
    <property type="entry name" value="JAB_MPN"/>
    <property type="match status" value="1"/>
</dbReference>
<dbReference type="PANTHER" id="PTHR10540:SF6">
    <property type="entry name" value="EUKARYOTIC TRANSLATION INITIATION FACTOR 3 SUBUNIT F"/>
    <property type="match status" value="1"/>
</dbReference>
<dbReference type="GO" id="GO:0033290">
    <property type="term" value="C:eukaryotic 48S preinitiation complex"/>
    <property type="evidence" value="ECO:0007669"/>
    <property type="project" value="UniProtKB-UniRule"/>
</dbReference>
<dbReference type="Pfam" id="PF01398">
    <property type="entry name" value="JAB"/>
    <property type="match status" value="1"/>
</dbReference>
<dbReference type="InterPro" id="IPR000555">
    <property type="entry name" value="JAMM/MPN+_dom"/>
</dbReference>
<protein>
    <recommendedName>
        <fullName evidence="4">Eukaryotic translation initiation factor 3 subunit F</fullName>
        <shortName evidence="4">eIF3f</shortName>
    </recommendedName>
    <alternativeName>
        <fullName evidence="4">Eukaryotic translation initiation factor 3 subunit 5</fullName>
    </alternativeName>
</protein>
<organism evidence="6">
    <name type="scientific">Notodromas monacha</name>
    <dbReference type="NCBI Taxonomy" id="399045"/>
    <lineage>
        <taxon>Eukaryota</taxon>
        <taxon>Metazoa</taxon>
        <taxon>Ecdysozoa</taxon>
        <taxon>Arthropoda</taxon>
        <taxon>Crustacea</taxon>
        <taxon>Oligostraca</taxon>
        <taxon>Ostracoda</taxon>
        <taxon>Podocopa</taxon>
        <taxon>Podocopida</taxon>
        <taxon>Cypridocopina</taxon>
        <taxon>Cypridoidea</taxon>
        <taxon>Cyprididae</taxon>
        <taxon>Notodromas</taxon>
    </lineage>
</organism>
<evidence type="ECO:0000256" key="4">
    <source>
        <dbReference type="HAMAP-Rule" id="MF_03005"/>
    </source>
</evidence>
<evidence type="ECO:0000256" key="2">
    <source>
        <dbReference type="ARBA" id="ARBA00022540"/>
    </source>
</evidence>
<dbReference type="GO" id="GO:0016282">
    <property type="term" value="C:eukaryotic 43S preinitiation complex"/>
    <property type="evidence" value="ECO:0007669"/>
    <property type="project" value="UniProtKB-UniRule"/>
</dbReference>
<dbReference type="AlphaFoldDB" id="A0A7R9GA03"/>
<dbReference type="Pfam" id="PF13012">
    <property type="entry name" value="MitMem_reg"/>
    <property type="match status" value="1"/>
</dbReference>
<evidence type="ECO:0000256" key="1">
    <source>
        <dbReference type="ARBA" id="ARBA00022490"/>
    </source>
</evidence>
<feature type="domain" description="MPN" evidence="5">
    <location>
        <begin position="7"/>
        <end position="138"/>
    </location>
</feature>